<dbReference type="EMBL" id="RZGZ01000001">
    <property type="protein sequence ID" value="RUR03106.1"/>
    <property type="molecule type" value="Genomic_DNA"/>
</dbReference>
<dbReference type="GO" id="GO:0006487">
    <property type="term" value="P:protein N-linked glycosylation"/>
    <property type="evidence" value="ECO:0007669"/>
    <property type="project" value="TreeGrafter"/>
</dbReference>
<sequence length="581" mass="63109">MSSSSLPAFDIDDIPFSRRGSWLNLSRVVALHTRAEDIHLVSHTTGMHAILRLIPTRGGDPVAATVTADPSVLTWLEDGHPVMRAAFAPDHVVRLSGRDVELRLEDAAGGLTPFSGAYLFTDPMDGSLVFTSYETGRRYRITTLRGSAVATGAGALGAHDRSVTVSAGADAADDGWEVAIEELDTARPPYASSASSALSFDEIVAGSAADLSAFVDAIAPWRDDSVPATTLAAYVLWSATVSPSGFLGRESVLMSKHWMDKVWSWDHAFNALALAPGLPELALDQFLAPFDHQESSGALPDSITQSEVLYNFVKPPIHGWAFRELRSRLARPLVRAELVEAYGRLAAWTGFWLERRTAPGSDLPHYQHGNDSGWDNATTFDRDRVIESPDLAIFLAVQLDVLADLADELGLDGADAWLEHRTRIVSAALERLSDGGRFFAVGALTGERSSARSLLTLLPVLGGTLLPLSQLWALTDGIREHLTEWGLATEPVDSPEYESDGYWRGPIWAPSTLLIEQGLRSVNETALADQVADRFLALCERSGFAENFDAVTGEGLRDRAYTWTASVYLILARDRTARRSA</sequence>
<dbReference type="InterPro" id="IPR004888">
    <property type="entry name" value="Glycoside_hydrolase_63"/>
</dbReference>
<dbReference type="Gene3D" id="1.50.10.10">
    <property type="match status" value="1"/>
</dbReference>
<name>A0A3S0XQ97_9MICO</name>
<keyword evidence="3" id="KW-0326">Glycosidase</keyword>
<dbReference type="Pfam" id="PF22422">
    <property type="entry name" value="MGH1-like_GH"/>
    <property type="match status" value="1"/>
</dbReference>
<dbReference type="RefSeq" id="WP_127046174.1">
    <property type="nucleotide sequence ID" value="NZ_RZGZ01000001.1"/>
</dbReference>
<evidence type="ECO:0000256" key="3">
    <source>
        <dbReference type="ARBA" id="ARBA00023295"/>
    </source>
</evidence>
<feature type="domain" description="Mannosylglycerate hydrolase MGH1-like glycoside hydrolase" evidence="4">
    <location>
        <begin position="261"/>
        <end position="564"/>
    </location>
</feature>
<evidence type="ECO:0000313" key="6">
    <source>
        <dbReference type="Proteomes" id="UP000274909"/>
    </source>
</evidence>
<dbReference type="GO" id="GO:0004573">
    <property type="term" value="F:Glc3Man9GlcNAc2 oligosaccharide glucosidase activity"/>
    <property type="evidence" value="ECO:0007669"/>
    <property type="project" value="InterPro"/>
</dbReference>
<organism evidence="5 6">
    <name type="scientific">Labedella endophytica</name>
    <dbReference type="NCBI Taxonomy" id="1523160"/>
    <lineage>
        <taxon>Bacteria</taxon>
        <taxon>Bacillati</taxon>
        <taxon>Actinomycetota</taxon>
        <taxon>Actinomycetes</taxon>
        <taxon>Micrococcales</taxon>
        <taxon>Microbacteriaceae</taxon>
        <taxon>Labedella</taxon>
    </lineage>
</organism>
<dbReference type="PANTHER" id="PTHR10412:SF11">
    <property type="entry name" value="MANNOSYL-OLIGOSACCHARIDE GLUCOSIDASE"/>
    <property type="match status" value="1"/>
</dbReference>
<comment type="similarity">
    <text evidence="1">Belongs to the glycosyl hydrolase 63 family.</text>
</comment>
<gene>
    <name evidence="5" type="ORF">ELQ94_00665</name>
</gene>
<dbReference type="GO" id="GO:0009311">
    <property type="term" value="P:oligosaccharide metabolic process"/>
    <property type="evidence" value="ECO:0007669"/>
    <property type="project" value="InterPro"/>
</dbReference>
<dbReference type="SUPFAM" id="SSF48208">
    <property type="entry name" value="Six-hairpin glycosidases"/>
    <property type="match status" value="1"/>
</dbReference>
<evidence type="ECO:0000256" key="1">
    <source>
        <dbReference type="ARBA" id="ARBA00010833"/>
    </source>
</evidence>
<dbReference type="PANTHER" id="PTHR10412">
    <property type="entry name" value="MANNOSYL-OLIGOSACCHARIDE GLUCOSIDASE"/>
    <property type="match status" value="1"/>
</dbReference>
<comment type="caution">
    <text evidence="5">The sequence shown here is derived from an EMBL/GenBank/DDBJ whole genome shotgun (WGS) entry which is preliminary data.</text>
</comment>
<dbReference type="Proteomes" id="UP000274909">
    <property type="component" value="Unassembled WGS sequence"/>
</dbReference>
<evidence type="ECO:0000259" key="4">
    <source>
        <dbReference type="Pfam" id="PF22422"/>
    </source>
</evidence>
<dbReference type="OrthoDB" id="9798687at2"/>
<reference evidence="5 6" key="1">
    <citation type="submission" date="2018-12" db="EMBL/GenBank/DDBJ databases">
        <authorList>
            <person name="Li F."/>
        </authorList>
    </citation>
    <scope>NUCLEOTIDE SEQUENCE [LARGE SCALE GENOMIC DNA]</scope>
    <source>
        <strain evidence="5 6">EGI 6500705</strain>
    </source>
</reference>
<evidence type="ECO:0000256" key="2">
    <source>
        <dbReference type="ARBA" id="ARBA00022801"/>
    </source>
</evidence>
<keyword evidence="6" id="KW-1185">Reference proteome</keyword>
<proteinExistence type="inferred from homology"/>
<accession>A0A3S0XQ97</accession>
<evidence type="ECO:0000313" key="5">
    <source>
        <dbReference type="EMBL" id="RUR03106.1"/>
    </source>
</evidence>
<dbReference type="InterPro" id="IPR008928">
    <property type="entry name" value="6-hairpin_glycosidase_sf"/>
</dbReference>
<dbReference type="AlphaFoldDB" id="A0A3S0XQ97"/>
<keyword evidence="2" id="KW-0378">Hydrolase</keyword>
<dbReference type="InterPro" id="IPR012341">
    <property type="entry name" value="6hp_glycosidase-like_sf"/>
</dbReference>
<protein>
    <submittedName>
        <fullName evidence="5">Glycogen debranching protein</fullName>
    </submittedName>
</protein>
<dbReference type="InterPro" id="IPR054491">
    <property type="entry name" value="MGH1-like_GH"/>
</dbReference>